<dbReference type="EMBL" id="GBRH01186413">
    <property type="protein sequence ID" value="JAE11483.1"/>
    <property type="molecule type" value="Transcribed_RNA"/>
</dbReference>
<sequence>MLLTNLRNSLLRHANVSQMPMLMLLNLVKGYGIRMVM</sequence>
<reference evidence="1" key="2">
    <citation type="journal article" date="2015" name="Data Brief">
        <title>Shoot transcriptome of the giant reed, Arundo donax.</title>
        <authorList>
            <person name="Barrero R.A."/>
            <person name="Guerrero F.D."/>
            <person name="Moolhuijzen P."/>
            <person name="Goolsby J.A."/>
            <person name="Tidwell J."/>
            <person name="Bellgard S.E."/>
            <person name="Bellgard M.I."/>
        </authorList>
    </citation>
    <scope>NUCLEOTIDE SEQUENCE</scope>
    <source>
        <tissue evidence="1">Shoot tissue taken approximately 20 cm above the soil surface</tissue>
    </source>
</reference>
<organism evidence="1">
    <name type="scientific">Arundo donax</name>
    <name type="common">Giant reed</name>
    <name type="synonym">Donax arundinaceus</name>
    <dbReference type="NCBI Taxonomy" id="35708"/>
    <lineage>
        <taxon>Eukaryota</taxon>
        <taxon>Viridiplantae</taxon>
        <taxon>Streptophyta</taxon>
        <taxon>Embryophyta</taxon>
        <taxon>Tracheophyta</taxon>
        <taxon>Spermatophyta</taxon>
        <taxon>Magnoliopsida</taxon>
        <taxon>Liliopsida</taxon>
        <taxon>Poales</taxon>
        <taxon>Poaceae</taxon>
        <taxon>PACMAD clade</taxon>
        <taxon>Arundinoideae</taxon>
        <taxon>Arundineae</taxon>
        <taxon>Arundo</taxon>
    </lineage>
</organism>
<proteinExistence type="predicted"/>
<protein>
    <submittedName>
        <fullName evidence="1">HAP2</fullName>
    </submittedName>
</protein>
<dbReference type="AlphaFoldDB" id="A0A0A9FT51"/>
<accession>A0A0A9FT51</accession>
<name>A0A0A9FT51_ARUDO</name>
<reference evidence="1" key="1">
    <citation type="submission" date="2014-09" db="EMBL/GenBank/DDBJ databases">
        <authorList>
            <person name="Magalhaes I.L.F."/>
            <person name="Oliveira U."/>
            <person name="Santos F.R."/>
            <person name="Vidigal T.H.D.A."/>
            <person name="Brescovit A.D."/>
            <person name="Santos A.J."/>
        </authorList>
    </citation>
    <scope>NUCLEOTIDE SEQUENCE</scope>
    <source>
        <tissue evidence="1">Shoot tissue taken approximately 20 cm above the soil surface</tissue>
    </source>
</reference>
<evidence type="ECO:0000313" key="1">
    <source>
        <dbReference type="EMBL" id="JAE11483.1"/>
    </source>
</evidence>